<dbReference type="EMBL" id="MN317029">
    <property type="protein sequence ID" value="QFG04446.1"/>
    <property type="molecule type" value="Genomic_DNA"/>
</dbReference>
<evidence type="ECO:0000313" key="1">
    <source>
        <dbReference type="EMBL" id="QFG04446.1"/>
    </source>
</evidence>
<evidence type="ECO:0008006" key="3">
    <source>
        <dbReference type="Google" id="ProtNLM"/>
    </source>
</evidence>
<dbReference type="KEGG" id="vg:62680793"/>
<organism evidence="1 2">
    <name type="scientific">Aeromonas phage vB_AhyS-A18P4</name>
    <dbReference type="NCBI Taxonomy" id="2608321"/>
    <lineage>
        <taxon>Viruses</taxon>
        <taxon>Duplodnaviria</taxon>
        <taxon>Heunggongvirae</taxon>
        <taxon>Uroviricota</taxon>
        <taxon>Caudoviricetes</taxon>
        <taxon>Casjensviridae</taxon>
        <taxon>Sharonstreetvirus</taxon>
        <taxon>Sharonstreetvirus A18P4</taxon>
    </lineage>
</organism>
<accession>A0A5J6T273</accession>
<name>A0A5J6T273_9CAUD</name>
<protein>
    <recommendedName>
        <fullName evidence="3">Holin</fullName>
    </recommendedName>
</protein>
<keyword evidence="2" id="KW-1185">Reference proteome</keyword>
<dbReference type="GeneID" id="62680793"/>
<dbReference type="Proteomes" id="UP000326305">
    <property type="component" value="Segment"/>
</dbReference>
<proteinExistence type="predicted"/>
<sequence>MSLREQVFAATGSAVETGGKVSTVALGIKGAVNSMLEIINIQLPSLPDLAVMLPVVVSGLWAVKLTLDIGFSIWDRWKGKAES</sequence>
<evidence type="ECO:0000313" key="2">
    <source>
        <dbReference type="Proteomes" id="UP000326305"/>
    </source>
</evidence>
<dbReference type="RefSeq" id="YP_009998211.1">
    <property type="nucleotide sequence ID" value="NC_052984.1"/>
</dbReference>
<reference evidence="1 2" key="1">
    <citation type="submission" date="2019-08" db="EMBL/GenBank/DDBJ databases">
        <authorList>
            <person name="Zhang R."/>
        </authorList>
    </citation>
    <scope>NUCLEOTIDE SEQUENCE [LARGE SCALE GENOMIC DNA]</scope>
</reference>